<dbReference type="FunFam" id="3.30.479.30:FF:000004">
    <property type="entry name" value="Putative membrane protease family, stomatin"/>
    <property type="match status" value="1"/>
</dbReference>
<dbReference type="STRING" id="1618364.UX86_C0026G0008"/>
<dbReference type="GO" id="GO:0005886">
    <property type="term" value="C:plasma membrane"/>
    <property type="evidence" value="ECO:0007669"/>
    <property type="project" value="InterPro"/>
</dbReference>
<dbReference type="EMBL" id="LCNU01000026">
    <property type="protein sequence ID" value="KKU63353.1"/>
    <property type="molecule type" value="Genomic_DNA"/>
</dbReference>
<evidence type="ECO:0000313" key="6">
    <source>
        <dbReference type="Proteomes" id="UP000034502"/>
    </source>
</evidence>
<keyword evidence="3" id="KW-0472">Membrane</keyword>
<evidence type="ECO:0000256" key="1">
    <source>
        <dbReference type="ARBA" id="ARBA00004370"/>
    </source>
</evidence>
<comment type="subcellular location">
    <subcellularLocation>
        <location evidence="1">Membrane</location>
    </subcellularLocation>
</comment>
<dbReference type="SMART" id="SM00244">
    <property type="entry name" value="PHB"/>
    <property type="match status" value="1"/>
</dbReference>
<feature type="domain" description="Band 7" evidence="4">
    <location>
        <begin position="17"/>
        <end position="174"/>
    </location>
</feature>
<dbReference type="PANTHER" id="PTHR10264:SF19">
    <property type="entry name" value="AT06885P-RELATED"/>
    <property type="match status" value="1"/>
</dbReference>
<dbReference type="Proteomes" id="UP000034502">
    <property type="component" value="Unassembled WGS sequence"/>
</dbReference>
<dbReference type="PANTHER" id="PTHR10264">
    <property type="entry name" value="BAND 7 PROTEIN-RELATED"/>
    <property type="match status" value="1"/>
</dbReference>
<dbReference type="PRINTS" id="PR00721">
    <property type="entry name" value="STOMATIN"/>
</dbReference>
<dbReference type="PATRIC" id="fig|1618364.3.peg.792"/>
<gene>
    <name evidence="5" type="ORF">UX86_C0026G0008</name>
</gene>
<dbReference type="InterPro" id="IPR018080">
    <property type="entry name" value="Band_7/stomatin-like_CS"/>
</dbReference>
<proteinExistence type="inferred from homology"/>
<organism evidence="5 6">
    <name type="scientific">Candidatus Amesbacteria bacterium GW2011_GWC1_47_15</name>
    <dbReference type="NCBI Taxonomy" id="1618364"/>
    <lineage>
        <taxon>Bacteria</taxon>
        <taxon>Candidatus Amesiibacteriota</taxon>
    </lineage>
</organism>
<dbReference type="InterPro" id="IPR036013">
    <property type="entry name" value="Band_7/SPFH_dom_sf"/>
</dbReference>
<dbReference type="InterPro" id="IPR001107">
    <property type="entry name" value="Band_7"/>
</dbReference>
<evidence type="ECO:0000256" key="3">
    <source>
        <dbReference type="ARBA" id="ARBA00023136"/>
    </source>
</evidence>
<dbReference type="InterPro" id="IPR043202">
    <property type="entry name" value="Band-7_stomatin-like"/>
</dbReference>
<sequence>MEFTIIVAIIALFALARSIRIINQYEKGLVMRLGKYHTTADSGVTILVPFIDALIKVDMREQVINVAPQQVITKDNVLVTVDAVIYYKVVDPVKAEFEIADFGYATTTLAQTNLRNLIGDKQLDETLTARDVINTSLREVLDEATNPWGVKITKVELQKIDPPADITSAMSQQMKAEREKRARILEAQGFREAAILKAEGDAKAQLLTADSQSRAIEMVAKAAEKNFTDRAAKLRQLEVAEKVLGGESTKYVIPANGNIVNVLSLDGKGDFIPVKTK</sequence>
<dbReference type="PROSITE" id="PS01270">
    <property type="entry name" value="BAND_7"/>
    <property type="match status" value="1"/>
</dbReference>
<dbReference type="Gene3D" id="3.30.479.30">
    <property type="entry name" value="Band 7 domain"/>
    <property type="match status" value="1"/>
</dbReference>
<accession>A0A0G1UB48</accession>
<comment type="similarity">
    <text evidence="2">Belongs to the band 7/mec-2 family.</text>
</comment>
<protein>
    <submittedName>
        <fullName evidence="5">Band 7 protein</fullName>
    </submittedName>
</protein>
<dbReference type="SUPFAM" id="SSF117892">
    <property type="entry name" value="Band 7/SPFH domain"/>
    <property type="match status" value="1"/>
</dbReference>
<dbReference type="GO" id="GO:0098552">
    <property type="term" value="C:side of membrane"/>
    <property type="evidence" value="ECO:0007669"/>
    <property type="project" value="UniProtKB-ARBA"/>
</dbReference>
<dbReference type="Pfam" id="PF01145">
    <property type="entry name" value="Band_7"/>
    <property type="match status" value="1"/>
</dbReference>
<dbReference type="InterPro" id="IPR001972">
    <property type="entry name" value="Stomatin_HflK_fam"/>
</dbReference>
<comment type="caution">
    <text evidence="5">The sequence shown here is derived from an EMBL/GenBank/DDBJ whole genome shotgun (WGS) entry which is preliminary data.</text>
</comment>
<dbReference type="AlphaFoldDB" id="A0A0G1UB48"/>
<evidence type="ECO:0000313" key="5">
    <source>
        <dbReference type="EMBL" id="KKU63353.1"/>
    </source>
</evidence>
<evidence type="ECO:0000256" key="2">
    <source>
        <dbReference type="ARBA" id="ARBA00008164"/>
    </source>
</evidence>
<evidence type="ECO:0000259" key="4">
    <source>
        <dbReference type="SMART" id="SM00244"/>
    </source>
</evidence>
<reference evidence="5 6" key="1">
    <citation type="journal article" date="2015" name="Nature">
        <title>rRNA introns, odd ribosomes, and small enigmatic genomes across a large radiation of phyla.</title>
        <authorList>
            <person name="Brown C.T."/>
            <person name="Hug L.A."/>
            <person name="Thomas B.C."/>
            <person name="Sharon I."/>
            <person name="Castelle C.J."/>
            <person name="Singh A."/>
            <person name="Wilkins M.J."/>
            <person name="Williams K.H."/>
            <person name="Banfield J.F."/>
        </authorList>
    </citation>
    <scope>NUCLEOTIDE SEQUENCE [LARGE SCALE GENOMIC DNA]</scope>
</reference>
<name>A0A0G1UB48_9BACT</name>